<keyword evidence="1" id="KW-0472">Membrane</keyword>
<gene>
    <name evidence="2" type="ORF">SAMN04244573_04442</name>
</gene>
<proteinExistence type="predicted"/>
<organism evidence="2 3">
    <name type="scientific">Azotobacter beijerinckii</name>
    <dbReference type="NCBI Taxonomy" id="170623"/>
    <lineage>
        <taxon>Bacteria</taxon>
        <taxon>Pseudomonadati</taxon>
        <taxon>Pseudomonadota</taxon>
        <taxon>Gammaproteobacteria</taxon>
        <taxon>Pseudomonadales</taxon>
        <taxon>Pseudomonadaceae</taxon>
        <taxon>Azotobacter</taxon>
    </lineage>
</organism>
<dbReference type="Proteomes" id="UP000199267">
    <property type="component" value="Unassembled WGS sequence"/>
</dbReference>
<name>A0A1H9SI21_9GAMM</name>
<evidence type="ECO:0000313" key="2">
    <source>
        <dbReference type="EMBL" id="SER84680.1"/>
    </source>
</evidence>
<keyword evidence="1" id="KW-1133">Transmembrane helix</keyword>
<evidence type="ECO:0000313" key="3">
    <source>
        <dbReference type="Proteomes" id="UP000199267"/>
    </source>
</evidence>
<evidence type="ECO:0000256" key="1">
    <source>
        <dbReference type="SAM" id="Phobius"/>
    </source>
</evidence>
<feature type="transmembrane region" description="Helical" evidence="1">
    <location>
        <begin position="402"/>
        <end position="423"/>
    </location>
</feature>
<sequence>MGSRKVGFMLDEAVLCASSPEYVYDWLKTRAINSINAGGVSSISLRHRLLEGGDYELEEALLLRNDPLIEIGLARFCINENVARKLFAKSIDYDRAGVSKSHARSIRIGLLYNQWIMFGECLGGDEIDDLLENATKEELAAICENPNPSDDSLLLALIEKVASKSSSLSDEKKVAVIYALSKNKIFSASVRFGELNDEINVYRTLEALWGLVKTLPAEKVFAAALVDFLYNLEPIREVFSFDEIMEICERWKPDSERVHHSKYLTNFELVRVYIAKNAFHSKYVEAETLLNNNDIALRCAAYAHVELTPDLIRGAYELDGGKVLDYISENKSAWSSPGNRDALKSIMSTEDYIYSFTELEDEWAKSHPYYFNYEGRPPSPTIDSLSKEMAAMKRIMIDDHGFVFKLVTLNFAIAVAILVYLLAF</sequence>
<keyword evidence="1" id="KW-0812">Transmembrane</keyword>
<dbReference type="EMBL" id="FOFJ01000103">
    <property type="protein sequence ID" value="SER84680.1"/>
    <property type="molecule type" value="Genomic_DNA"/>
</dbReference>
<reference evidence="2 3" key="1">
    <citation type="submission" date="2016-10" db="EMBL/GenBank/DDBJ databases">
        <authorList>
            <person name="de Groot N.N."/>
        </authorList>
    </citation>
    <scope>NUCLEOTIDE SEQUENCE [LARGE SCALE GENOMIC DNA]</scope>
    <source>
        <strain evidence="2 3">DSM 378</strain>
    </source>
</reference>
<dbReference type="AlphaFoldDB" id="A0A1H9SI21"/>
<protein>
    <submittedName>
        <fullName evidence="2">Uncharacterized protein</fullName>
    </submittedName>
</protein>
<accession>A0A1H9SI21</accession>